<evidence type="ECO:0000259" key="3">
    <source>
        <dbReference type="Pfam" id="PF20703"/>
    </source>
</evidence>
<keyword evidence="2" id="KW-0812">Transmembrane</keyword>
<gene>
    <name evidence="4" type="ORF">SOCE26_066200</name>
</gene>
<evidence type="ECO:0000313" key="5">
    <source>
        <dbReference type="Proteomes" id="UP000238348"/>
    </source>
</evidence>
<dbReference type="InterPro" id="IPR049052">
    <property type="entry name" value="nSTAND1"/>
</dbReference>
<feature type="compositionally biased region" description="Low complexity" evidence="1">
    <location>
        <begin position="274"/>
        <end position="286"/>
    </location>
</feature>
<feature type="compositionally biased region" description="Basic and acidic residues" evidence="1">
    <location>
        <begin position="319"/>
        <end position="332"/>
    </location>
</feature>
<dbReference type="RefSeq" id="WP_159397526.1">
    <property type="nucleotide sequence ID" value="NZ_CP012673.1"/>
</dbReference>
<accession>A0A2L0F0Y5</accession>
<evidence type="ECO:0000313" key="4">
    <source>
        <dbReference type="EMBL" id="AUX45139.1"/>
    </source>
</evidence>
<name>A0A2L0F0Y5_SORCE</name>
<feature type="region of interest" description="Disordered" evidence="1">
    <location>
        <begin position="219"/>
        <end position="332"/>
    </location>
</feature>
<reference evidence="4 5" key="1">
    <citation type="submission" date="2015-09" db="EMBL/GenBank/DDBJ databases">
        <title>Sorangium comparison.</title>
        <authorList>
            <person name="Zaburannyi N."/>
            <person name="Bunk B."/>
            <person name="Overmann J."/>
            <person name="Mueller R."/>
        </authorList>
    </citation>
    <scope>NUCLEOTIDE SEQUENCE [LARGE SCALE GENOMIC DNA]</scope>
    <source>
        <strain evidence="4 5">So ce26</strain>
    </source>
</reference>
<evidence type="ECO:0000256" key="1">
    <source>
        <dbReference type="SAM" id="MobiDB-lite"/>
    </source>
</evidence>
<feature type="compositionally biased region" description="Low complexity" evidence="1">
    <location>
        <begin position="230"/>
        <end position="263"/>
    </location>
</feature>
<proteinExistence type="predicted"/>
<dbReference type="Proteomes" id="UP000238348">
    <property type="component" value="Chromosome"/>
</dbReference>
<protein>
    <recommendedName>
        <fullName evidence="3">Novel STAND NTPase 1 domain-containing protein</fullName>
    </recommendedName>
</protein>
<keyword evidence="2" id="KW-0472">Membrane</keyword>
<feature type="transmembrane region" description="Helical" evidence="2">
    <location>
        <begin position="193"/>
        <end position="219"/>
    </location>
</feature>
<dbReference type="AlphaFoldDB" id="A0A2L0F0Y5"/>
<dbReference type="Pfam" id="PF20703">
    <property type="entry name" value="nSTAND1"/>
    <property type="match status" value="1"/>
</dbReference>
<organism evidence="4 5">
    <name type="scientific">Sorangium cellulosum</name>
    <name type="common">Polyangium cellulosum</name>
    <dbReference type="NCBI Taxonomy" id="56"/>
    <lineage>
        <taxon>Bacteria</taxon>
        <taxon>Pseudomonadati</taxon>
        <taxon>Myxococcota</taxon>
        <taxon>Polyangia</taxon>
        <taxon>Polyangiales</taxon>
        <taxon>Polyangiaceae</taxon>
        <taxon>Sorangium</taxon>
    </lineage>
</organism>
<evidence type="ECO:0000256" key="2">
    <source>
        <dbReference type="SAM" id="Phobius"/>
    </source>
</evidence>
<keyword evidence="2" id="KW-1133">Transmembrane helix</keyword>
<feature type="domain" description="Novel STAND NTPase 1" evidence="3">
    <location>
        <begin position="8"/>
        <end position="143"/>
    </location>
</feature>
<dbReference type="EMBL" id="CP012673">
    <property type="protein sequence ID" value="AUX45139.1"/>
    <property type="molecule type" value="Genomic_DNA"/>
</dbReference>
<sequence>MATLRPHEADVILAGFDAVRRQAARRLLVQLVALDDGARTDRRRRVSFDQLRRGTPAEAAVFGEVLERLAHERLLVLSKGDDGAWPTCRRSDPAAQGAGAVAGRCPIVEIAHEQLLRSWRTLRTWLREDERRLLELQQLDRWVAEAKGFPEYVLDADRLRHARGLLKKYPDDVGEAARALIRRSEKAARRRRSWLLALGLVAVVADVVVVTGLAMAAAAPPKESAICSQDPPASHDAGAASPDSGDAATRPPVSSAAPSSKPKTPIRKPPSPVPSSSAGAAGSARPVAKEAPSGRADASNEAPDGGPGTPNKVRGSIRRPFERDEPKLPYIR</sequence>